<organism evidence="8 9">
    <name type="scientific">Frankia canadensis</name>
    <dbReference type="NCBI Taxonomy" id="1836972"/>
    <lineage>
        <taxon>Bacteria</taxon>
        <taxon>Bacillati</taxon>
        <taxon>Actinomycetota</taxon>
        <taxon>Actinomycetes</taxon>
        <taxon>Frankiales</taxon>
        <taxon>Frankiaceae</taxon>
        <taxon>Frankia</taxon>
    </lineage>
</organism>
<dbReference type="Pfam" id="PF07282">
    <property type="entry name" value="Cas12f1-like_TNB"/>
    <property type="match status" value="1"/>
</dbReference>
<keyword evidence="4" id="KW-0233">DNA recombination</keyword>
<proteinExistence type="inferred from homology"/>
<dbReference type="GO" id="GO:0006310">
    <property type="term" value="P:DNA recombination"/>
    <property type="evidence" value="ECO:0007669"/>
    <property type="project" value="UniProtKB-KW"/>
</dbReference>
<feature type="domain" description="Cas12f1-like TNB" evidence="7">
    <location>
        <begin position="116"/>
        <end position="179"/>
    </location>
</feature>
<evidence type="ECO:0000256" key="2">
    <source>
        <dbReference type="ARBA" id="ARBA00022578"/>
    </source>
</evidence>
<evidence type="ECO:0000256" key="1">
    <source>
        <dbReference type="ARBA" id="ARBA00008761"/>
    </source>
</evidence>
<evidence type="ECO:0000259" key="6">
    <source>
        <dbReference type="Pfam" id="PF01385"/>
    </source>
</evidence>
<protein>
    <submittedName>
        <fullName evidence="8">Transposase</fullName>
    </submittedName>
</protein>
<gene>
    <name evidence="8" type="ORF">FRACA_3130006</name>
</gene>
<accession>A0A2I2KUD0</accession>
<keyword evidence="9" id="KW-1185">Reference proteome</keyword>
<keyword evidence="2" id="KW-0815">Transposition</keyword>
<dbReference type="GO" id="GO:0003677">
    <property type="term" value="F:DNA binding"/>
    <property type="evidence" value="ECO:0007669"/>
    <property type="project" value="UniProtKB-KW"/>
</dbReference>
<dbReference type="NCBIfam" id="NF040570">
    <property type="entry name" value="guided_TnpB"/>
    <property type="match status" value="1"/>
</dbReference>
<dbReference type="InterPro" id="IPR001959">
    <property type="entry name" value="Transposase"/>
</dbReference>
<evidence type="ECO:0000259" key="7">
    <source>
        <dbReference type="Pfam" id="PF07282"/>
    </source>
</evidence>
<feature type="domain" description="Probable transposase IS891/IS1136/IS1341" evidence="6">
    <location>
        <begin position="23"/>
        <end position="89"/>
    </location>
</feature>
<evidence type="ECO:0000256" key="5">
    <source>
        <dbReference type="SAM" id="MobiDB-lite"/>
    </source>
</evidence>
<dbReference type="EMBL" id="FZMO01000239">
    <property type="protein sequence ID" value="SNQ49271.1"/>
    <property type="molecule type" value="Genomic_DNA"/>
</dbReference>
<evidence type="ECO:0000313" key="9">
    <source>
        <dbReference type="Proteomes" id="UP000234331"/>
    </source>
</evidence>
<evidence type="ECO:0000256" key="3">
    <source>
        <dbReference type="ARBA" id="ARBA00023125"/>
    </source>
</evidence>
<dbReference type="GO" id="GO:0032196">
    <property type="term" value="P:transposition"/>
    <property type="evidence" value="ECO:0007669"/>
    <property type="project" value="UniProtKB-KW"/>
</dbReference>
<comment type="similarity">
    <text evidence="1">In the C-terminal section; belongs to the transposase 35 family.</text>
</comment>
<dbReference type="InterPro" id="IPR010095">
    <property type="entry name" value="Cas12f1-like_TNB"/>
</dbReference>
<dbReference type="AlphaFoldDB" id="A0A2I2KUD0"/>
<feature type="region of interest" description="Disordered" evidence="5">
    <location>
        <begin position="190"/>
        <end position="211"/>
    </location>
</feature>
<dbReference type="Proteomes" id="UP000234331">
    <property type="component" value="Unassembled WGS sequence"/>
</dbReference>
<keyword evidence="3" id="KW-0238">DNA-binding</keyword>
<sequence>MKVSAALSTGELLHCPGLRPGEAARLQRQLARARRGGNRRARVKVRIARVKTREADRRKDWIEKTSTGLARRYDLIRVEDINILGMTRSARGTVEMPGRNVRRKAGLNRSILGSGWGCLVHRLEQKAPGRVEKVPAFYTSQRCSACGHTAPGNRESQAVFRCVACGHTANADVNAAVNIAAGRAVTARGGTASAVPVNREPQHRAPPLVDV</sequence>
<evidence type="ECO:0000256" key="4">
    <source>
        <dbReference type="ARBA" id="ARBA00023172"/>
    </source>
</evidence>
<reference evidence="8 9" key="1">
    <citation type="submission" date="2017-06" db="EMBL/GenBank/DDBJ databases">
        <authorList>
            <person name="Kim H.J."/>
            <person name="Triplett B.A."/>
        </authorList>
    </citation>
    <scope>NUCLEOTIDE SEQUENCE [LARGE SCALE GENOMIC DNA]</scope>
    <source>
        <strain evidence="8">FRACA_ARgP5</strain>
    </source>
</reference>
<dbReference type="Pfam" id="PF01385">
    <property type="entry name" value="OrfB_IS605"/>
    <property type="match status" value="1"/>
</dbReference>
<evidence type="ECO:0000313" key="8">
    <source>
        <dbReference type="EMBL" id="SNQ49271.1"/>
    </source>
</evidence>
<name>A0A2I2KUD0_9ACTN</name>